<dbReference type="AlphaFoldDB" id="A0AAD5XSR5"/>
<accession>A0AAD5XSR5</accession>
<evidence type="ECO:0000259" key="3">
    <source>
        <dbReference type="PROSITE" id="PS50102"/>
    </source>
</evidence>
<dbReference type="GO" id="GO:0003723">
    <property type="term" value="F:RNA binding"/>
    <property type="evidence" value="ECO:0007669"/>
    <property type="project" value="UniProtKB-UniRule"/>
</dbReference>
<dbReference type="Gene3D" id="3.30.70.330">
    <property type="match status" value="1"/>
</dbReference>
<dbReference type="InterPro" id="IPR012677">
    <property type="entry name" value="Nucleotide-bd_a/b_plait_sf"/>
</dbReference>
<sequence>MRRTTNARSNRLGSSPYQRTRPSTLSIKGAANKATTIIIKNLDPLVTREDVLAVFGKFGNIKKFIAGKGYYKLEYSSRAECQNAVNEYNGQIVDGFQLQVEIVEDVKANSFIGVAKTGTSGLEQPTSVEGKLYSDQYQETLKKPIIRTINNNLFQRLGGDLVRGNSNRNQGKQQQESSVFNRLGGTNNSVFNRLGENSSEDSTISSVFSRLGNGSNKNSSNSVLSRLGKKVNGNNGGENNNSSVFNRLGSKVEESNLRQIRKNVYITKS</sequence>
<evidence type="ECO:0000313" key="5">
    <source>
        <dbReference type="Proteomes" id="UP001211065"/>
    </source>
</evidence>
<evidence type="ECO:0000256" key="1">
    <source>
        <dbReference type="PROSITE-ProRule" id="PRU00176"/>
    </source>
</evidence>
<dbReference type="CDD" id="cd00590">
    <property type="entry name" value="RRM_SF"/>
    <property type="match status" value="1"/>
</dbReference>
<comment type="caution">
    <text evidence="4">The sequence shown here is derived from an EMBL/GenBank/DDBJ whole genome shotgun (WGS) entry which is preliminary data.</text>
</comment>
<name>A0AAD5XSR5_9FUNG</name>
<reference evidence="4" key="1">
    <citation type="submission" date="2020-05" db="EMBL/GenBank/DDBJ databases">
        <title>Phylogenomic resolution of chytrid fungi.</title>
        <authorList>
            <person name="Stajich J.E."/>
            <person name="Amses K."/>
            <person name="Simmons R."/>
            <person name="Seto K."/>
            <person name="Myers J."/>
            <person name="Bonds A."/>
            <person name="Quandt C.A."/>
            <person name="Barry K."/>
            <person name="Liu P."/>
            <person name="Grigoriev I."/>
            <person name="Longcore J.E."/>
            <person name="James T.Y."/>
        </authorList>
    </citation>
    <scope>NUCLEOTIDE SEQUENCE</scope>
    <source>
        <strain evidence="4">JEL0476</strain>
    </source>
</reference>
<dbReference type="Proteomes" id="UP001211065">
    <property type="component" value="Unassembled WGS sequence"/>
</dbReference>
<dbReference type="InterPro" id="IPR035979">
    <property type="entry name" value="RBD_domain_sf"/>
</dbReference>
<proteinExistence type="predicted"/>
<gene>
    <name evidence="4" type="ORF">HK099_000655</name>
</gene>
<dbReference type="EMBL" id="JADGJW010001160">
    <property type="protein sequence ID" value="KAJ3205999.1"/>
    <property type="molecule type" value="Genomic_DNA"/>
</dbReference>
<dbReference type="Pfam" id="PF00076">
    <property type="entry name" value="RRM_1"/>
    <property type="match status" value="1"/>
</dbReference>
<feature type="compositionally biased region" description="Polar residues" evidence="2">
    <location>
        <begin position="164"/>
        <end position="184"/>
    </location>
</feature>
<feature type="region of interest" description="Disordered" evidence="2">
    <location>
        <begin position="208"/>
        <end position="247"/>
    </location>
</feature>
<dbReference type="InterPro" id="IPR000504">
    <property type="entry name" value="RRM_dom"/>
</dbReference>
<dbReference type="SUPFAM" id="SSF54928">
    <property type="entry name" value="RNA-binding domain, RBD"/>
    <property type="match status" value="1"/>
</dbReference>
<evidence type="ECO:0000313" key="4">
    <source>
        <dbReference type="EMBL" id="KAJ3205999.1"/>
    </source>
</evidence>
<feature type="region of interest" description="Disordered" evidence="2">
    <location>
        <begin position="1"/>
        <end position="22"/>
    </location>
</feature>
<keyword evidence="5" id="KW-1185">Reference proteome</keyword>
<dbReference type="SMART" id="SM00360">
    <property type="entry name" value="RRM"/>
    <property type="match status" value="1"/>
</dbReference>
<evidence type="ECO:0000256" key="2">
    <source>
        <dbReference type="SAM" id="MobiDB-lite"/>
    </source>
</evidence>
<protein>
    <recommendedName>
        <fullName evidence="3">RRM domain-containing protein</fullName>
    </recommendedName>
</protein>
<dbReference type="PROSITE" id="PS50102">
    <property type="entry name" value="RRM"/>
    <property type="match status" value="1"/>
</dbReference>
<keyword evidence="1" id="KW-0694">RNA-binding</keyword>
<feature type="domain" description="RRM" evidence="3">
    <location>
        <begin position="35"/>
        <end position="105"/>
    </location>
</feature>
<feature type="region of interest" description="Disordered" evidence="2">
    <location>
        <begin position="160"/>
        <end position="184"/>
    </location>
</feature>
<feature type="compositionally biased region" description="Low complexity" evidence="2">
    <location>
        <begin position="209"/>
        <end position="226"/>
    </location>
</feature>
<organism evidence="4 5">
    <name type="scientific">Clydaea vesicula</name>
    <dbReference type="NCBI Taxonomy" id="447962"/>
    <lineage>
        <taxon>Eukaryota</taxon>
        <taxon>Fungi</taxon>
        <taxon>Fungi incertae sedis</taxon>
        <taxon>Chytridiomycota</taxon>
        <taxon>Chytridiomycota incertae sedis</taxon>
        <taxon>Chytridiomycetes</taxon>
        <taxon>Lobulomycetales</taxon>
        <taxon>Lobulomycetaceae</taxon>
        <taxon>Clydaea</taxon>
    </lineage>
</organism>